<organism evidence="7 8">
    <name type="scientific">Sorangium cellulosum</name>
    <name type="common">Polyangium cellulosum</name>
    <dbReference type="NCBI Taxonomy" id="56"/>
    <lineage>
        <taxon>Bacteria</taxon>
        <taxon>Pseudomonadati</taxon>
        <taxon>Myxococcota</taxon>
        <taxon>Polyangia</taxon>
        <taxon>Polyangiales</taxon>
        <taxon>Polyangiaceae</taxon>
        <taxon>Sorangium</taxon>
    </lineage>
</organism>
<dbReference type="PANTHER" id="PTHR43289">
    <property type="entry name" value="MITOGEN-ACTIVATED PROTEIN KINASE KINASE KINASE 20-RELATED"/>
    <property type="match status" value="1"/>
</dbReference>
<keyword evidence="2" id="KW-0547">Nucleotide-binding</keyword>
<evidence type="ECO:0000313" key="7">
    <source>
        <dbReference type="EMBL" id="AUX23683.1"/>
    </source>
</evidence>
<evidence type="ECO:0000256" key="2">
    <source>
        <dbReference type="ARBA" id="ARBA00022741"/>
    </source>
</evidence>
<dbReference type="AlphaFoldDB" id="A0A4P2Q455"/>
<keyword evidence="4" id="KW-0067">ATP-binding</keyword>
<dbReference type="PROSITE" id="PS00108">
    <property type="entry name" value="PROTEIN_KINASE_ST"/>
    <property type="match status" value="1"/>
</dbReference>
<feature type="compositionally biased region" description="Low complexity" evidence="5">
    <location>
        <begin position="42"/>
        <end position="53"/>
    </location>
</feature>
<dbReference type="GO" id="GO:0005524">
    <property type="term" value="F:ATP binding"/>
    <property type="evidence" value="ECO:0007669"/>
    <property type="project" value="UniProtKB-KW"/>
</dbReference>
<dbReference type="GO" id="GO:0004674">
    <property type="term" value="F:protein serine/threonine kinase activity"/>
    <property type="evidence" value="ECO:0007669"/>
    <property type="project" value="TreeGrafter"/>
</dbReference>
<dbReference type="PROSITE" id="PS50011">
    <property type="entry name" value="PROTEIN_KINASE_DOM"/>
    <property type="match status" value="1"/>
</dbReference>
<dbReference type="InterPro" id="IPR011009">
    <property type="entry name" value="Kinase-like_dom_sf"/>
</dbReference>
<feature type="domain" description="Protein kinase" evidence="6">
    <location>
        <begin position="222"/>
        <end position="443"/>
    </location>
</feature>
<feature type="compositionally biased region" description="Gly residues" evidence="5">
    <location>
        <begin position="21"/>
        <end position="30"/>
    </location>
</feature>
<feature type="compositionally biased region" description="Low complexity" evidence="5">
    <location>
        <begin position="361"/>
        <end position="370"/>
    </location>
</feature>
<keyword evidence="3" id="KW-0418">Kinase</keyword>
<sequence length="443" mass="46477">MSLWQRLKERLGGEKAERGAPRGGDGGGAPPGAAPARPPGQGPARPRGQPAAREAGDAVARLRGAGAKDGPSTDEVIAILRRARGTPREAEAVAHLVAAMDERLLPDPIRVACADLLAARGDEQGALGVLEGGAPRARAGAARAQPVSSTEGLVLAADLYASMGQLPRALGAIERVLVREIGAPGARERHRRWRAALGAERPAAPRVEDVTIVAPSAGKTPFRLLREVARGGSGAVYEAEDEVLGRRVGFKVYHGRGGDRAHLTREARLAVALEGPGVVRVFDADPDEGWIALEWVARGSLRDVLRAGDAAALAPIGRWARPLARALARIHDRGYVHADVKPGNVLLRQLGEPVLSDFGLARPRGAPSAGGSPGYVSPERLGGRPSDPRDDVYGYGRVLEDVLVRLAPLGSEGLSPWEELALRCLGPDDERPPDGAALVRAVC</sequence>
<proteinExistence type="predicted"/>
<evidence type="ECO:0000256" key="4">
    <source>
        <dbReference type="ARBA" id="ARBA00022840"/>
    </source>
</evidence>
<dbReference type="RefSeq" id="WP_129349019.1">
    <property type="nucleotide sequence ID" value="NZ_CP012670.1"/>
</dbReference>
<dbReference type="OrthoDB" id="5496604at2"/>
<feature type="compositionally biased region" description="Pro residues" evidence="5">
    <location>
        <begin position="32"/>
        <end position="41"/>
    </location>
</feature>
<dbReference type="Pfam" id="PF00069">
    <property type="entry name" value="Pkinase"/>
    <property type="match status" value="1"/>
</dbReference>
<feature type="region of interest" description="Disordered" evidence="5">
    <location>
        <begin position="1"/>
        <end position="56"/>
    </location>
</feature>
<feature type="compositionally biased region" description="Basic and acidic residues" evidence="5">
    <location>
        <begin position="1"/>
        <end position="20"/>
    </location>
</feature>
<dbReference type="Gene3D" id="3.30.200.20">
    <property type="entry name" value="Phosphorylase Kinase, domain 1"/>
    <property type="match status" value="1"/>
</dbReference>
<dbReference type="SMART" id="SM00220">
    <property type="entry name" value="S_TKc"/>
    <property type="match status" value="1"/>
</dbReference>
<name>A0A4P2Q455_SORCE</name>
<dbReference type="Gene3D" id="1.10.510.10">
    <property type="entry name" value="Transferase(Phosphotransferase) domain 1"/>
    <property type="match status" value="1"/>
</dbReference>
<evidence type="ECO:0000259" key="6">
    <source>
        <dbReference type="PROSITE" id="PS50011"/>
    </source>
</evidence>
<gene>
    <name evidence="7" type="ORF">SOCEGT47_042110</name>
</gene>
<dbReference type="SUPFAM" id="SSF56112">
    <property type="entry name" value="Protein kinase-like (PK-like)"/>
    <property type="match status" value="1"/>
</dbReference>
<protein>
    <recommendedName>
        <fullName evidence="6">Protein kinase domain-containing protein</fullName>
    </recommendedName>
</protein>
<dbReference type="InterPro" id="IPR000719">
    <property type="entry name" value="Prot_kinase_dom"/>
</dbReference>
<evidence type="ECO:0000313" key="8">
    <source>
        <dbReference type="Proteomes" id="UP000295781"/>
    </source>
</evidence>
<evidence type="ECO:0000256" key="1">
    <source>
        <dbReference type="ARBA" id="ARBA00022679"/>
    </source>
</evidence>
<dbReference type="PANTHER" id="PTHR43289:SF33">
    <property type="entry name" value="SERINE_THREONINE KINASE 31"/>
    <property type="match status" value="1"/>
</dbReference>
<dbReference type="InterPro" id="IPR008271">
    <property type="entry name" value="Ser/Thr_kinase_AS"/>
</dbReference>
<reference evidence="7 8" key="1">
    <citation type="submission" date="2015-09" db="EMBL/GenBank/DDBJ databases">
        <title>Sorangium comparison.</title>
        <authorList>
            <person name="Zaburannyi N."/>
            <person name="Bunk B."/>
            <person name="Overmann J."/>
            <person name="Mueller R."/>
        </authorList>
    </citation>
    <scope>NUCLEOTIDE SEQUENCE [LARGE SCALE GENOMIC DNA]</scope>
    <source>
        <strain evidence="7 8">So ceGT47</strain>
    </source>
</reference>
<evidence type="ECO:0000256" key="5">
    <source>
        <dbReference type="SAM" id="MobiDB-lite"/>
    </source>
</evidence>
<dbReference type="Proteomes" id="UP000295781">
    <property type="component" value="Chromosome"/>
</dbReference>
<keyword evidence="1" id="KW-0808">Transferase</keyword>
<dbReference type="CDD" id="cd14014">
    <property type="entry name" value="STKc_PknB_like"/>
    <property type="match status" value="1"/>
</dbReference>
<feature type="region of interest" description="Disordered" evidence="5">
    <location>
        <begin position="361"/>
        <end position="389"/>
    </location>
</feature>
<evidence type="ECO:0000256" key="3">
    <source>
        <dbReference type="ARBA" id="ARBA00022777"/>
    </source>
</evidence>
<accession>A0A4P2Q455</accession>
<dbReference type="EMBL" id="CP012670">
    <property type="protein sequence ID" value="AUX23683.1"/>
    <property type="molecule type" value="Genomic_DNA"/>
</dbReference>